<gene>
    <name evidence="8" type="ORF">GGQ61_002265</name>
</gene>
<evidence type="ECO:0000256" key="5">
    <source>
        <dbReference type="ARBA" id="ARBA00023002"/>
    </source>
</evidence>
<comment type="caution">
    <text evidence="8">The sequence shown here is derived from an EMBL/GenBank/DDBJ whole genome shotgun (WGS) entry which is preliminary data.</text>
</comment>
<dbReference type="FunFam" id="3.60.130.10:FF:000002">
    <property type="entry name" value="Alpha-ketoglutarate-dependent taurine dioxygenase"/>
    <property type="match status" value="1"/>
</dbReference>
<name>A0A840A2K2_9CAUL</name>
<dbReference type="InterPro" id="IPR042098">
    <property type="entry name" value="TauD-like_sf"/>
</dbReference>
<evidence type="ECO:0000256" key="2">
    <source>
        <dbReference type="ARBA" id="ARBA00005896"/>
    </source>
</evidence>
<proteinExistence type="inferred from homology"/>
<evidence type="ECO:0000259" key="7">
    <source>
        <dbReference type="Pfam" id="PF02668"/>
    </source>
</evidence>
<evidence type="ECO:0000313" key="9">
    <source>
        <dbReference type="Proteomes" id="UP000530564"/>
    </source>
</evidence>
<dbReference type="InterPro" id="IPR003819">
    <property type="entry name" value="TauD/TfdA-like"/>
</dbReference>
<dbReference type="PANTHER" id="PTHR30468:SF1">
    <property type="entry name" value="ALPHA-KETOGLUTARATE-DEPENDENT SULFONATE DIOXYGENASE"/>
    <property type="match status" value="1"/>
</dbReference>
<dbReference type="NCBIfam" id="NF007104">
    <property type="entry name" value="PRK09553.1"/>
    <property type="match status" value="1"/>
</dbReference>
<keyword evidence="9" id="KW-1185">Reference proteome</keyword>
<dbReference type="Proteomes" id="UP000530564">
    <property type="component" value="Unassembled WGS sequence"/>
</dbReference>
<evidence type="ECO:0000256" key="6">
    <source>
        <dbReference type="ARBA" id="ARBA00023004"/>
    </source>
</evidence>
<keyword evidence="3" id="KW-0479">Metal-binding</keyword>
<accession>A0A840A2K2</accession>
<dbReference type="GO" id="GO:0006790">
    <property type="term" value="P:sulfur compound metabolic process"/>
    <property type="evidence" value="ECO:0007669"/>
    <property type="project" value="TreeGrafter"/>
</dbReference>
<dbReference type="Pfam" id="PF02668">
    <property type="entry name" value="TauD"/>
    <property type="match status" value="1"/>
</dbReference>
<comment type="cofactor">
    <cofactor evidence="1">
        <name>Fe(2+)</name>
        <dbReference type="ChEBI" id="CHEBI:29033"/>
    </cofactor>
</comment>
<keyword evidence="6" id="KW-0408">Iron</keyword>
<evidence type="ECO:0000256" key="4">
    <source>
        <dbReference type="ARBA" id="ARBA00022964"/>
    </source>
</evidence>
<organism evidence="8 9">
    <name type="scientific">Phenylobacterium haematophilum</name>
    <dbReference type="NCBI Taxonomy" id="98513"/>
    <lineage>
        <taxon>Bacteria</taxon>
        <taxon>Pseudomonadati</taxon>
        <taxon>Pseudomonadota</taxon>
        <taxon>Alphaproteobacteria</taxon>
        <taxon>Caulobacterales</taxon>
        <taxon>Caulobacteraceae</taxon>
        <taxon>Phenylobacterium</taxon>
    </lineage>
</organism>
<dbReference type="EC" id="1.14.11.17" evidence="8"/>
<evidence type="ECO:0000256" key="3">
    <source>
        <dbReference type="ARBA" id="ARBA00022723"/>
    </source>
</evidence>
<dbReference type="SUPFAM" id="SSF51197">
    <property type="entry name" value="Clavaminate synthase-like"/>
    <property type="match status" value="1"/>
</dbReference>
<reference evidence="8 9" key="1">
    <citation type="submission" date="2020-08" db="EMBL/GenBank/DDBJ databases">
        <title>Genomic Encyclopedia of Type Strains, Phase IV (KMG-IV): sequencing the most valuable type-strain genomes for metagenomic binning, comparative biology and taxonomic classification.</title>
        <authorList>
            <person name="Goeker M."/>
        </authorList>
    </citation>
    <scope>NUCLEOTIDE SEQUENCE [LARGE SCALE GENOMIC DNA]</scope>
    <source>
        <strain evidence="8 9">DSM 21793</strain>
    </source>
</reference>
<dbReference type="EMBL" id="JACIDK010000003">
    <property type="protein sequence ID" value="MBB3891537.1"/>
    <property type="molecule type" value="Genomic_DNA"/>
</dbReference>
<dbReference type="PANTHER" id="PTHR30468">
    <property type="entry name" value="ALPHA-KETOGLUTARATE-DEPENDENT SULFONATE DIOXYGENASE"/>
    <property type="match status" value="1"/>
</dbReference>
<sequence>MAQFKVTPLTPTIGALIEGVDLAQPVSDDLLHAIRQAFLKHQVVFFEDQHITPVQHRDFAARFGALHTHPLYPGVPEAPELFILDNHKDNPTDNDSWHTDVTFIETPPMASILYAKLLPPSGGDTIWSNSKAAYEALSPAFREFLSGLDAVHDFARGFPTRGIVAKGAGEDKHAKAVAEHPPVLHPVIRTHPETGEDGLFVNFGFTDRIKGLRRKESDAILNMLFEHIQKPEFLVRWRWSPNAIAFWDNRVTQHYAVNDYLPHRRIMNRATVLGDRPYHRSRAPAGLKAAAE</sequence>
<dbReference type="GO" id="GO:0005737">
    <property type="term" value="C:cytoplasm"/>
    <property type="evidence" value="ECO:0007669"/>
    <property type="project" value="TreeGrafter"/>
</dbReference>
<protein>
    <submittedName>
        <fullName evidence="8">Taurine dioxygenase</fullName>
        <ecNumber evidence="8">1.14.11.17</ecNumber>
    </submittedName>
</protein>
<keyword evidence="5 8" id="KW-0560">Oxidoreductase</keyword>
<evidence type="ECO:0000313" key="8">
    <source>
        <dbReference type="EMBL" id="MBB3891537.1"/>
    </source>
</evidence>
<keyword evidence="4 8" id="KW-0223">Dioxygenase</keyword>
<dbReference type="AlphaFoldDB" id="A0A840A2K2"/>
<dbReference type="GO" id="GO:0046872">
    <property type="term" value="F:metal ion binding"/>
    <property type="evidence" value="ECO:0007669"/>
    <property type="project" value="UniProtKB-KW"/>
</dbReference>
<dbReference type="GO" id="GO:0000908">
    <property type="term" value="F:taurine dioxygenase activity"/>
    <property type="evidence" value="ECO:0007669"/>
    <property type="project" value="UniProtKB-EC"/>
</dbReference>
<dbReference type="RefSeq" id="WP_183772606.1">
    <property type="nucleotide sequence ID" value="NZ_JACIDK010000003.1"/>
</dbReference>
<dbReference type="InterPro" id="IPR051323">
    <property type="entry name" value="AtsK-like"/>
</dbReference>
<evidence type="ECO:0000256" key="1">
    <source>
        <dbReference type="ARBA" id="ARBA00001954"/>
    </source>
</evidence>
<feature type="domain" description="TauD/TfdA-like" evidence="7">
    <location>
        <begin position="6"/>
        <end position="271"/>
    </location>
</feature>
<comment type="similarity">
    <text evidence="2">Belongs to the TfdA dioxygenase family.</text>
</comment>
<dbReference type="Gene3D" id="3.60.130.10">
    <property type="entry name" value="Clavaminate synthase-like"/>
    <property type="match status" value="1"/>
</dbReference>